<evidence type="ECO:0000313" key="1">
    <source>
        <dbReference type="EMBL" id="CAF1418369.1"/>
    </source>
</evidence>
<dbReference type="Proteomes" id="UP000663852">
    <property type="component" value="Unassembled WGS sequence"/>
</dbReference>
<accession>A0A815M1J2</accession>
<comment type="caution">
    <text evidence="1">The sequence shown here is derived from an EMBL/GenBank/DDBJ whole genome shotgun (WGS) entry which is preliminary data.</text>
</comment>
<protein>
    <submittedName>
        <fullName evidence="1">Uncharacterized protein</fullName>
    </submittedName>
</protein>
<gene>
    <name evidence="1" type="ORF">EDS130_LOCUS37267</name>
    <name evidence="2" type="ORF">XAT740_LOCUS56072</name>
</gene>
<organism evidence="1 4">
    <name type="scientific">Adineta ricciae</name>
    <name type="common">Rotifer</name>
    <dbReference type="NCBI Taxonomy" id="249248"/>
    <lineage>
        <taxon>Eukaryota</taxon>
        <taxon>Metazoa</taxon>
        <taxon>Spiralia</taxon>
        <taxon>Gnathifera</taxon>
        <taxon>Rotifera</taxon>
        <taxon>Eurotatoria</taxon>
        <taxon>Bdelloidea</taxon>
        <taxon>Adinetida</taxon>
        <taxon>Adinetidae</taxon>
        <taxon>Adineta</taxon>
    </lineage>
</organism>
<evidence type="ECO:0000313" key="3">
    <source>
        <dbReference type="Proteomes" id="UP000663828"/>
    </source>
</evidence>
<evidence type="ECO:0000313" key="4">
    <source>
        <dbReference type="Proteomes" id="UP000663852"/>
    </source>
</evidence>
<dbReference type="Proteomes" id="UP000663828">
    <property type="component" value="Unassembled WGS sequence"/>
</dbReference>
<keyword evidence="3" id="KW-1185">Reference proteome</keyword>
<name>A0A815M1J2_ADIRI</name>
<dbReference type="Gene3D" id="3.20.20.80">
    <property type="entry name" value="Glycosidases"/>
    <property type="match status" value="1"/>
</dbReference>
<dbReference type="OrthoDB" id="1100386at2759"/>
<proteinExistence type="predicted"/>
<dbReference type="InterPro" id="IPR017853">
    <property type="entry name" value="GH"/>
</dbReference>
<dbReference type="EMBL" id="CAJNOR010010807">
    <property type="protein sequence ID" value="CAF1656810.1"/>
    <property type="molecule type" value="Genomic_DNA"/>
</dbReference>
<evidence type="ECO:0000313" key="2">
    <source>
        <dbReference type="EMBL" id="CAF1656810.1"/>
    </source>
</evidence>
<sequence length="373" mass="43090">MGSKSLNHLNMFPRQPNWLFKQDTPHIYPDSPTLPDWKYQYTKGGFIDEYGRKHTSGYEYNWDYTEIFNEVDMEHQMNVEYYTRAYDAVIQGIRRHTNNYDMKYVGMVLGYHNEFDWYRYFLNHSNHAPDIPLDFIAYHFYAIANNRTDPKDWESFFSQLDTFTLEIEEIEEIRKSLSPETRTTIDELGVILPDDNTPGAPRFPLVYWNAASALFAYAWAKISRQGIDVIAHSQLVGYPELPDLQFQPNYPSVTMLNWTTGEGTAKYWTLKLLIETADIDNDQAVVTRTIDGGEQNVFSQAFTGKDDRRWVLIVNKRYTDIDVLLPGCIGGRMQIVNEASGFGPATEVTLTLNRITLSPFAVAVIHMPPTNVL</sequence>
<dbReference type="AlphaFoldDB" id="A0A815M1J2"/>
<dbReference type="SUPFAM" id="SSF51445">
    <property type="entry name" value="(Trans)glycosidases"/>
    <property type="match status" value="1"/>
</dbReference>
<reference evidence="1" key="1">
    <citation type="submission" date="2021-02" db="EMBL/GenBank/DDBJ databases">
        <authorList>
            <person name="Nowell W R."/>
        </authorList>
    </citation>
    <scope>NUCLEOTIDE SEQUENCE</scope>
</reference>
<dbReference type="EMBL" id="CAJNOJ010000364">
    <property type="protein sequence ID" value="CAF1418369.1"/>
    <property type="molecule type" value="Genomic_DNA"/>
</dbReference>